<dbReference type="EMBL" id="BAABJQ010000020">
    <property type="protein sequence ID" value="GAA5193972.1"/>
    <property type="molecule type" value="Genomic_DNA"/>
</dbReference>
<reference evidence="3" key="1">
    <citation type="journal article" date="2019" name="Int. J. Syst. Evol. Microbiol.">
        <title>The Global Catalogue of Microorganisms (GCM) 10K type strain sequencing project: providing services to taxonomists for standard genome sequencing and annotation.</title>
        <authorList>
            <consortium name="The Broad Institute Genomics Platform"/>
            <consortium name="The Broad Institute Genome Sequencing Center for Infectious Disease"/>
            <person name="Wu L."/>
            <person name="Ma J."/>
        </authorList>
    </citation>
    <scope>NUCLEOTIDE SEQUENCE [LARGE SCALE GENOMIC DNA]</scope>
    <source>
        <strain evidence="3">JCM 18304</strain>
    </source>
</reference>
<dbReference type="InterPro" id="IPR005247">
    <property type="entry name" value="YbhB_YbcL/LppC-like"/>
</dbReference>
<dbReference type="CDD" id="cd00865">
    <property type="entry name" value="PEBP_bact_arch"/>
    <property type="match status" value="1"/>
</dbReference>
<proteinExistence type="inferred from homology"/>
<dbReference type="InterPro" id="IPR036610">
    <property type="entry name" value="PEBP-like_sf"/>
</dbReference>
<accession>A0ABP9SDW7</accession>
<dbReference type="PANTHER" id="PTHR30289">
    <property type="entry name" value="UNCHARACTERIZED PROTEIN YBCL-RELATED"/>
    <property type="match status" value="1"/>
</dbReference>
<organism evidence="2 3">
    <name type="scientific">Rugosimonospora acidiphila</name>
    <dbReference type="NCBI Taxonomy" id="556531"/>
    <lineage>
        <taxon>Bacteria</taxon>
        <taxon>Bacillati</taxon>
        <taxon>Actinomycetota</taxon>
        <taxon>Actinomycetes</taxon>
        <taxon>Micromonosporales</taxon>
        <taxon>Micromonosporaceae</taxon>
        <taxon>Rugosimonospora</taxon>
    </lineage>
</organism>
<dbReference type="Pfam" id="PF01161">
    <property type="entry name" value="PBP"/>
    <property type="match status" value="1"/>
</dbReference>
<sequence length="144" mass="14448">MVTSSAFAAGARIPDEYTCRAAGIVPPLSWTGDPRSAAALAVVVHDPDAPNGDYVHWVVYDLPAGTTSLAASALPAGAKQARNSGGTTGWTPPCPPSGIHHYHFVVYALSSPTGLAAGAATNAARKAIADRAVASGELVGTVNG</sequence>
<evidence type="ECO:0000256" key="1">
    <source>
        <dbReference type="ARBA" id="ARBA00007120"/>
    </source>
</evidence>
<keyword evidence="3" id="KW-1185">Reference proteome</keyword>
<evidence type="ECO:0000313" key="2">
    <source>
        <dbReference type="EMBL" id="GAA5193972.1"/>
    </source>
</evidence>
<comment type="caution">
    <text evidence="2">The sequence shown here is derived from an EMBL/GenBank/DDBJ whole genome shotgun (WGS) entry which is preliminary data.</text>
</comment>
<dbReference type="InterPro" id="IPR008914">
    <property type="entry name" value="PEBP"/>
</dbReference>
<name>A0ABP9SDW7_9ACTN</name>
<protein>
    <submittedName>
        <fullName evidence="2">YbhB/YbcL family Raf kinase inhibitor-like protein</fullName>
    </submittedName>
</protein>
<dbReference type="GO" id="GO:0004860">
    <property type="term" value="F:protein kinase inhibitor activity"/>
    <property type="evidence" value="ECO:0007669"/>
    <property type="project" value="UniProtKB-KW"/>
</dbReference>
<dbReference type="SUPFAM" id="SSF49777">
    <property type="entry name" value="PEBP-like"/>
    <property type="match status" value="1"/>
</dbReference>
<gene>
    <name evidence="2" type="ORF">GCM10023322_57190</name>
</gene>
<comment type="similarity">
    <text evidence="1">Belongs to the UPF0098 family.</text>
</comment>
<dbReference type="Proteomes" id="UP001501570">
    <property type="component" value="Unassembled WGS sequence"/>
</dbReference>
<dbReference type="PANTHER" id="PTHR30289:SF1">
    <property type="entry name" value="PEBP (PHOSPHATIDYLETHANOLAMINE-BINDING PROTEIN) FAMILY PROTEIN"/>
    <property type="match status" value="1"/>
</dbReference>
<keyword evidence="2" id="KW-0649">Protein kinase inhibitor</keyword>
<evidence type="ECO:0000313" key="3">
    <source>
        <dbReference type="Proteomes" id="UP001501570"/>
    </source>
</evidence>
<dbReference type="NCBIfam" id="TIGR00481">
    <property type="entry name" value="YbhB/YbcL family Raf kinase inhibitor-like protein"/>
    <property type="match status" value="1"/>
</dbReference>
<dbReference type="Gene3D" id="3.90.280.10">
    <property type="entry name" value="PEBP-like"/>
    <property type="match status" value="1"/>
</dbReference>